<dbReference type="InParanoid" id="T0RCU4"/>
<sequence length="333" mass="33919">MLRLSTLLLTFASFAAGDATSVATSYVDHVLNARGQGALNYAGNVINVDSVLQTHPECEKCSASTPCGHRSILGVGSCVASLTRQVMNGVNVQYCVGADVCCGGACRNSHKPVQTCTYLNSNVKTEVDAMTYKSAIDMLGFIGVGASPPQASVDALFNGLLANSAMAPRCSTNCNGWNVQGSIQPVACASSCGCTAQPLTTFESGASYVCELKPTTSDADSFFATGDATLTKSASFGSHQGNAVCPSGYLCNNPSKCITASAYAAMAPSASTQSNSATSTSSGLSTGGKVGVGIGVTAGVAVIAAAAFFIRRKKLRDEADHGGAYQEMDPSDA</sequence>
<keyword evidence="1" id="KW-0472">Membrane</keyword>
<dbReference type="OMA" id="HPECEKC"/>
<keyword evidence="1" id="KW-0812">Transmembrane</keyword>
<evidence type="ECO:0000256" key="1">
    <source>
        <dbReference type="SAM" id="Phobius"/>
    </source>
</evidence>
<evidence type="ECO:0000313" key="3">
    <source>
        <dbReference type="EMBL" id="EQC30033.1"/>
    </source>
</evidence>
<feature type="chain" id="PRO_5004583890" evidence="2">
    <location>
        <begin position="18"/>
        <end position="333"/>
    </location>
</feature>
<organism evidence="3 4">
    <name type="scientific">Saprolegnia diclina (strain VS20)</name>
    <dbReference type="NCBI Taxonomy" id="1156394"/>
    <lineage>
        <taxon>Eukaryota</taxon>
        <taxon>Sar</taxon>
        <taxon>Stramenopiles</taxon>
        <taxon>Oomycota</taxon>
        <taxon>Saprolegniomycetes</taxon>
        <taxon>Saprolegniales</taxon>
        <taxon>Saprolegniaceae</taxon>
        <taxon>Saprolegnia</taxon>
    </lineage>
</organism>
<protein>
    <submittedName>
        <fullName evidence="3">Uncharacterized protein</fullName>
    </submittedName>
</protein>
<dbReference type="RefSeq" id="XP_008616600.1">
    <property type="nucleotide sequence ID" value="XM_008618378.1"/>
</dbReference>
<dbReference type="AlphaFoldDB" id="T0RCU4"/>
<evidence type="ECO:0000256" key="2">
    <source>
        <dbReference type="SAM" id="SignalP"/>
    </source>
</evidence>
<evidence type="ECO:0000313" key="4">
    <source>
        <dbReference type="Proteomes" id="UP000030762"/>
    </source>
</evidence>
<dbReference type="VEuPathDB" id="FungiDB:SDRG_12313"/>
<name>T0RCU4_SAPDV</name>
<accession>T0RCU4</accession>
<keyword evidence="1" id="KW-1133">Transmembrane helix</keyword>
<dbReference type="OrthoDB" id="76754at2759"/>
<keyword evidence="4" id="KW-1185">Reference proteome</keyword>
<dbReference type="Proteomes" id="UP000030762">
    <property type="component" value="Unassembled WGS sequence"/>
</dbReference>
<dbReference type="EMBL" id="JH767179">
    <property type="protein sequence ID" value="EQC30033.1"/>
    <property type="molecule type" value="Genomic_DNA"/>
</dbReference>
<keyword evidence="2" id="KW-0732">Signal</keyword>
<gene>
    <name evidence="3" type="ORF">SDRG_12313</name>
</gene>
<reference evidence="3 4" key="1">
    <citation type="submission" date="2012-04" db="EMBL/GenBank/DDBJ databases">
        <title>The Genome Sequence of Saprolegnia declina VS20.</title>
        <authorList>
            <consortium name="The Broad Institute Genome Sequencing Platform"/>
            <person name="Russ C."/>
            <person name="Nusbaum C."/>
            <person name="Tyler B."/>
            <person name="van West P."/>
            <person name="Dieguez-Uribeondo J."/>
            <person name="de Bruijn I."/>
            <person name="Tripathy S."/>
            <person name="Jiang R."/>
            <person name="Young S.K."/>
            <person name="Zeng Q."/>
            <person name="Gargeya S."/>
            <person name="Fitzgerald M."/>
            <person name="Haas B."/>
            <person name="Abouelleil A."/>
            <person name="Alvarado L."/>
            <person name="Arachchi H.M."/>
            <person name="Berlin A."/>
            <person name="Chapman S.B."/>
            <person name="Goldberg J."/>
            <person name="Griggs A."/>
            <person name="Gujja S."/>
            <person name="Hansen M."/>
            <person name="Howarth C."/>
            <person name="Imamovic A."/>
            <person name="Larimer J."/>
            <person name="McCowen C."/>
            <person name="Montmayeur A."/>
            <person name="Murphy C."/>
            <person name="Neiman D."/>
            <person name="Pearson M."/>
            <person name="Priest M."/>
            <person name="Roberts A."/>
            <person name="Saif S."/>
            <person name="Shea T."/>
            <person name="Sisk P."/>
            <person name="Sykes S."/>
            <person name="Wortman J."/>
            <person name="Nusbaum C."/>
            <person name="Birren B."/>
        </authorList>
    </citation>
    <scope>NUCLEOTIDE SEQUENCE [LARGE SCALE GENOMIC DNA]</scope>
    <source>
        <strain evidence="3 4">VS20</strain>
    </source>
</reference>
<feature type="signal peptide" evidence="2">
    <location>
        <begin position="1"/>
        <end position="17"/>
    </location>
</feature>
<proteinExistence type="predicted"/>
<feature type="transmembrane region" description="Helical" evidence="1">
    <location>
        <begin position="290"/>
        <end position="310"/>
    </location>
</feature>
<dbReference type="GeneID" id="19953040"/>